<dbReference type="PANTHER" id="PTHR43603">
    <property type="entry name" value="COBW DOMAIN-CONTAINING PROTEIN DDB_G0274527"/>
    <property type="match status" value="1"/>
</dbReference>
<reference evidence="3" key="1">
    <citation type="journal article" date="2019" name="Int. J. Syst. Evol. Microbiol.">
        <title>The Global Catalogue of Microorganisms (GCM) 10K type strain sequencing project: providing services to taxonomists for standard genome sequencing and annotation.</title>
        <authorList>
            <consortium name="The Broad Institute Genomics Platform"/>
            <consortium name="The Broad Institute Genome Sequencing Center for Infectious Disease"/>
            <person name="Wu L."/>
            <person name="Ma J."/>
        </authorList>
    </citation>
    <scope>NUCLEOTIDE SEQUENCE [LARGE SCALE GENOMIC DNA]</scope>
    <source>
        <strain evidence="3">NBRC 113072</strain>
    </source>
</reference>
<organism evidence="2 3">
    <name type="scientific">Mobilicoccus caccae</name>
    <dbReference type="NCBI Taxonomy" id="1859295"/>
    <lineage>
        <taxon>Bacteria</taxon>
        <taxon>Bacillati</taxon>
        <taxon>Actinomycetota</taxon>
        <taxon>Actinomycetes</taxon>
        <taxon>Micrococcales</taxon>
        <taxon>Dermatophilaceae</taxon>
        <taxon>Mobilicoccus</taxon>
    </lineage>
</organism>
<accession>A0ABQ6INM2</accession>
<dbReference type="EMBL" id="BSUO01000001">
    <property type="protein sequence ID" value="GMA38332.1"/>
    <property type="molecule type" value="Genomic_DNA"/>
</dbReference>
<dbReference type="SUPFAM" id="SSF90002">
    <property type="entry name" value="Hypothetical protein YjiA, C-terminal domain"/>
    <property type="match status" value="1"/>
</dbReference>
<evidence type="ECO:0000259" key="1">
    <source>
        <dbReference type="SMART" id="SM00833"/>
    </source>
</evidence>
<dbReference type="RefSeq" id="WP_284302406.1">
    <property type="nucleotide sequence ID" value="NZ_BSUO01000001.1"/>
</dbReference>
<proteinExistence type="predicted"/>
<dbReference type="Gene3D" id="3.40.50.300">
    <property type="entry name" value="P-loop containing nucleotide triphosphate hydrolases"/>
    <property type="match status" value="1"/>
</dbReference>
<dbReference type="SMART" id="SM00833">
    <property type="entry name" value="CobW_C"/>
    <property type="match status" value="1"/>
</dbReference>
<name>A0ABQ6INM2_9MICO</name>
<dbReference type="InterPro" id="IPR027417">
    <property type="entry name" value="P-loop_NTPase"/>
</dbReference>
<sequence length="334" mass="35644">MLLDLPGAVVIRHDIDPEAGTLRRLVHNAGGTIEDRTRELAHACLGCALREDIVPAIREATLRRPPAIVLALPVTAEPVPVLRALTELSDEGLIAVGAVLTALEAGDVAWDVCGDDLLRERGLALSADDERSLGEVLARQIEGADVVVSDRPFDALGDALVDHLTPPATSRMLLHEVEAASLLATIDREDLLRRGDPVSVTPSECAPREGVWTVELESWRPFHPGRLRENLEALGAGPGRSRGVFWLPTRPDLVCHWDGAGGQLSLGNHSTWTGVGCRACTRLVVTGVDGEPADLARAFEKTLLTDAELAAGLAGWAGKDDGFDPWLGERRGAA</sequence>
<protein>
    <submittedName>
        <fullName evidence="2">Cobalamin biosynthesis protein CobW</fullName>
    </submittedName>
</protein>
<keyword evidence="3" id="KW-1185">Reference proteome</keyword>
<dbReference type="InterPro" id="IPR051927">
    <property type="entry name" value="Zn_Chap_cDPG_Synth"/>
</dbReference>
<feature type="domain" description="CobW C-terminal" evidence="1">
    <location>
        <begin position="211"/>
        <end position="303"/>
    </location>
</feature>
<dbReference type="InterPro" id="IPR011629">
    <property type="entry name" value="CobW-like_C"/>
</dbReference>
<dbReference type="Proteomes" id="UP001157126">
    <property type="component" value="Unassembled WGS sequence"/>
</dbReference>
<dbReference type="PANTHER" id="PTHR43603:SF1">
    <property type="entry name" value="ZINC-REGULATED GTPASE METALLOPROTEIN ACTIVATOR 1"/>
    <property type="match status" value="1"/>
</dbReference>
<evidence type="ECO:0000313" key="2">
    <source>
        <dbReference type="EMBL" id="GMA38332.1"/>
    </source>
</evidence>
<dbReference type="Pfam" id="PF07683">
    <property type="entry name" value="CobW_C"/>
    <property type="match status" value="1"/>
</dbReference>
<evidence type="ECO:0000313" key="3">
    <source>
        <dbReference type="Proteomes" id="UP001157126"/>
    </source>
</evidence>
<gene>
    <name evidence="2" type="ORF">GCM10025883_03770</name>
</gene>
<comment type="caution">
    <text evidence="2">The sequence shown here is derived from an EMBL/GenBank/DDBJ whole genome shotgun (WGS) entry which is preliminary data.</text>
</comment>